<proteinExistence type="predicted"/>
<evidence type="ECO:0000313" key="2">
    <source>
        <dbReference type="Proteomes" id="UP001056120"/>
    </source>
</evidence>
<gene>
    <name evidence="1" type="ORF">L1987_29489</name>
</gene>
<reference evidence="1 2" key="2">
    <citation type="journal article" date="2022" name="Mol. Ecol. Resour.">
        <title>The genomes of chicory, endive, great burdock and yacon provide insights into Asteraceae paleo-polyploidization history and plant inulin production.</title>
        <authorList>
            <person name="Fan W."/>
            <person name="Wang S."/>
            <person name="Wang H."/>
            <person name="Wang A."/>
            <person name="Jiang F."/>
            <person name="Liu H."/>
            <person name="Zhao H."/>
            <person name="Xu D."/>
            <person name="Zhang Y."/>
        </authorList>
    </citation>
    <scope>NUCLEOTIDE SEQUENCE [LARGE SCALE GENOMIC DNA]</scope>
    <source>
        <strain evidence="2">cv. Yunnan</strain>
        <tissue evidence="1">Leaves</tissue>
    </source>
</reference>
<reference evidence="2" key="1">
    <citation type="journal article" date="2022" name="Mol. Ecol. Resour.">
        <title>The genomes of chicory, endive, great burdock and yacon provide insights into Asteraceae palaeo-polyploidization history and plant inulin production.</title>
        <authorList>
            <person name="Fan W."/>
            <person name="Wang S."/>
            <person name="Wang H."/>
            <person name="Wang A."/>
            <person name="Jiang F."/>
            <person name="Liu H."/>
            <person name="Zhao H."/>
            <person name="Xu D."/>
            <person name="Zhang Y."/>
        </authorList>
    </citation>
    <scope>NUCLEOTIDE SEQUENCE [LARGE SCALE GENOMIC DNA]</scope>
    <source>
        <strain evidence="2">cv. Yunnan</strain>
    </source>
</reference>
<comment type="caution">
    <text evidence="1">The sequence shown here is derived from an EMBL/GenBank/DDBJ whole genome shotgun (WGS) entry which is preliminary data.</text>
</comment>
<protein>
    <submittedName>
        <fullName evidence="1">Uncharacterized protein</fullName>
    </submittedName>
</protein>
<sequence>MELGGLGISRLKNINIALLAKWGWRFLEDKCKLWTKVIEDIHTTRSGWGFIPARLTMGGVWCNIAKCLSNVHIDGIPLRRFFKSNVGSGKDTMFWIDPWNGNEPLKDVCPNLFKKEANKRCKVSDMIKGNFSGGRYVWEWIQPISVGREVDEMVWLCSSIGEIDLNNENDKWKWIGAAANDFSVAAVKDLLDKNRVASSYYVPEWCKWIPMKCNIFIWRAEMNRIATVEVLNKRNVSVVDQSCCFCGEIVESKEHLFCACPITSLLWTHICAWCNIPNFFVFSFRDLLEIHDHVGLTGIKKEVVKGIIRIGCWSIWRVRNAAKFNNLAVKVEKIISEVKSIGFLWYNVRSKYRNVSWEVCCMNSKDLELLARMRGHVLQVLKIDKCSDSPQMDLHMCSRSCSKDFRGYRDNKEVSQLISNESSPSKPPGFERMRFEDSIPGANDGDECKKSGEKDFDTR</sequence>
<accession>A0ACB9HZM6</accession>
<dbReference type="Proteomes" id="UP001056120">
    <property type="component" value="Linkage Group LG10"/>
</dbReference>
<dbReference type="EMBL" id="CM042027">
    <property type="protein sequence ID" value="KAI3801384.1"/>
    <property type="molecule type" value="Genomic_DNA"/>
</dbReference>
<evidence type="ECO:0000313" key="1">
    <source>
        <dbReference type="EMBL" id="KAI3801384.1"/>
    </source>
</evidence>
<name>A0ACB9HZM6_9ASTR</name>
<keyword evidence="2" id="KW-1185">Reference proteome</keyword>
<organism evidence="1 2">
    <name type="scientific">Smallanthus sonchifolius</name>
    <dbReference type="NCBI Taxonomy" id="185202"/>
    <lineage>
        <taxon>Eukaryota</taxon>
        <taxon>Viridiplantae</taxon>
        <taxon>Streptophyta</taxon>
        <taxon>Embryophyta</taxon>
        <taxon>Tracheophyta</taxon>
        <taxon>Spermatophyta</taxon>
        <taxon>Magnoliopsida</taxon>
        <taxon>eudicotyledons</taxon>
        <taxon>Gunneridae</taxon>
        <taxon>Pentapetalae</taxon>
        <taxon>asterids</taxon>
        <taxon>campanulids</taxon>
        <taxon>Asterales</taxon>
        <taxon>Asteraceae</taxon>
        <taxon>Asteroideae</taxon>
        <taxon>Heliantheae alliance</taxon>
        <taxon>Millerieae</taxon>
        <taxon>Smallanthus</taxon>
    </lineage>
</organism>